<dbReference type="EMBL" id="QFKX01000005">
    <property type="protein sequence ID" value="PWH05615.1"/>
    <property type="molecule type" value="Genomic_DNA"/>
</dbReference>
<feature type="signal peptide" evidence="1">
    <location>
        <begin position="1"/>
        <end position="20"/>
    </location>
</feature>
<evidence type="ECO:0000313" key="3">
    <source>
        <dbReference type="Proteomes" id="UP000245590"/>
    </source>
</evidence>
<dbReference type="AlphaFoldDB" id="A0A2U2RIM1"/>
<name>A0A2U2RIM1_9MICO</name>
<reference evidence="2 3" key="1">
    <citation type="submission" date="2018-05" db="EMBL/GenBank/DDBJ databases">
        <title>Brachybacterium sp. M1HQ-2T, whole genome shotgun sequence.</title>
        <authorList>
            <person name="Tuo L."/>
        </authorList>
    </citation>
    <scope>NUCLEOTIDE SEQUENCE [LARGE SCALE GENOMIC DNA]</scope>
    <source>
        <strain evidence="2 3">M1HQ-2</strain>
    </source>
</reference>
<organism evidence="2 3">
    <name type="scientific">Brachybacterium endophyticum</name>
    <dbReference type="NCBI Taxonomy" id="2182385"/>
    <lineage>
        <taxon>Bacteria</taxon>
        <taxon>Bacillati</taxon>
        <taxon>Actinomycetota</taxon>
        <taxon>Actinomycetes</taxon>
        <taxon>Micrococcales</taxon>
        <taxon>Dermabacteraceae</taxon>
        <taxon>Brachybacterium</taxon>
    </lineage>
</organism>
<dbReference type="PROSITE" id="PS51257">
    <property type="entry name" value="PROKAR_LIPOPROTEIN"/>
    <property type="match status" value="1"/>
</dbReference>
<keyword evidence="1" id="KW-0732">Signal</keyword>
<dbReference type="Proteomes" id="UP000245590">
    <property type="component" value="Unassembled WGS sequence"/>
</dbReference>
<comment type="caution">
    <text evidence="2">The sequence shown here is derived from an EMBL/GenBank/DDBJ whole genome shotgun (WGS) entry which is preliminary data.</text>
</comment>
<dbReference type="InterPro" id="IPR021903">
    <property type="entry name" value="DUF3515"/>
</dbReference>
<dbReference type="OrthoDB" id="4331648at2"/>
<evidence type="ECO:0000256" key="1">
    <source>
        <dbReference type="SAM" id="SignalP"/>
    </source>
</evidence>
<feature type="chain" id="PRO_5038377449" evidence="1">
    <location>
        <begin position="21"/>
        <end position="161"/>
    </location>
</feature>
<gene>
    <name evidence="2" type="ORF">DEO23_12880</name>
</gene>
<keyword evidence="3" id="KW-1185">Reference proteome</keyword>
<sequence length="161" mass="16513">MRPAAASLAALAALACTSCATIQVPAGPDAADPACADVVRSAPRTLLDQSRHTTSSQGTLAWGSGDEAIVMRCGVTPPGPTSKMCTTLTDEHGREVDWIVEDDGSSDGVVRFTTYGRSPAIDLTVPREVAGDQPSAAALDLTEAVSGISASRNCLSVQDVQ</sequence>
<proteinExistence type="predicted"/>
<accession>A0A2U2RIM1</accession>
<dbReference type="Pfam" id="PF12028">
    <property type="entry name" value="DUF3515"/>
    <property type="match status" value="1"/>
</dbReference>
<protein>
    <submittedName>
        <fullName evidence="2">DUF3515 domain-containing protein</fullName>
    </submittedName>
</protein>
<evidence type="ECO:0000313" key="2">
    <source>
        <dbReference type="EMBL" id="PWH05615.1"/>
    </source>
</evidence>